<sequence>LDTANQERKRCLTPPDTAETFSVLRLLDKIERKA</sequence>
<gene>
    <name evidence="1" type="ORF">NQ318_004841</name>
</gene>
<dbReference type="Proteomes" id="UP001162162">
    <property type="component" value="Unassembled WGS sequence"/>
</dbReference>
<feature type="non-terminal residue" evidence="1">
    <location>
        <position position="1"/>
    </location>
</feature>
<dbReference type="EMBL" id="JAPWTK010000023">
    <property type="protein sequence ID" value="KAJ8957362.1"/>
    <property type="molecule type" value="Genomic_DNA"/>
</dbReference>
<protein>
    <submittedName>
        <fullName evidence="1">Uncharacterized protein</fullName>
    </submittedName>
</protein>
<name>A0AAV8Z1G3_9CUCU</name>
<comment type="caution">
    <text evidence="1">The sequence shown here is derived from an EMBL/GenBank/DDBJ whole genome shotgun (WGS) entry which is preliminary data.</text>
</comment>
<evidence type="ECO:0000313" key="1">
    <source>
        <dbReference type="EMBL" id="KAJ8957362.1"/>
    </source>
</evidence>
<accession>A0AAV8Z1G3</accession>
<reference evidence="1" key="1">
    <citation type="journal article" date="2023" name="Insect Mol. Biol.">
        <title>Genome sequencing provides insights into the evolution of gene families encoding plant cell wall-degrading enzymes in longhorned beetles.</title>
        <authorList>
            <person name="Shin N.R."/>
            <person name="Okamura Y."/>
            <person name="Kirsch R."/>
            <person name="Pauchet Y."/>
        </authorList>
    </citation>
    <scope>NUCLEOTIDE SEQUENCE</scope>
    <source>
        <strain evidence="1">AMC_N1</strain>
    </source>
</reference>
<dbReference type="AlphaFoldDB" id="A0AAV8Z1G3"/>
<organism evidence="1 2">
    <name type="scientific">Aromia moschata</name>
    <dbReference type="NCBI Taxonomy" id="1265417"/>
    <lineage>
        <taxon>Eukaryota</taxon>
        <taxon>Metazoa</taxon>
        <taxon>Ecdysozoa</taxon>
        <taxon>Arthropoda</taxon>
        <taxon>Hexapoda</taxon>
        <taxon>Insecta</taxon>
        <taxon>Pterygota</taxon>
        <taxon>Neoptera</taxon>
        <taxon>Endopterygota</taxon>
        <taxon>Coleoptera</taxon>
        <taxon>Polyphaga</taxon>
        <taxon>Cucujiformia</taxon>
        <taxon>Chrysomeloidea</taxon>
        <taxon>Cerambycidae</taxon>
        <taxon>Cerambycinae</taxon>
        <taxon>Callichromatini</taxon>
        <taxon>Aromia</taxon>
    </lineage>
</organism>
<evidence type="ECO:0000313" key="2">
    <source>
        <dbReference type="Proteomes" id="UP001162162"/>
    </source>
</evidence>
<keyword evidence="2" id="KW-1185">Reference proteome</keyword>
<proteinExistence type="predicted"/>